<dbReference type="InterPro" id="IPR051677">
    <property type="entry name" value="AfsR-DnrI-RedD_regulator"/>
</dbReference>
<dbReference type="Pfam" id="PF03704">
    <property type="entry name" value="BTAD"/>
    <property type="match status" value="1"/>
</dbReference>
<dbReference type="Pfam" id="PF13374">
    <property type="entry name" value="TPR_10"/>
    <property type="match status" value="1"/>
</dbReference>
<keyword evidence="4" id="KW-0804">Transcription</keyword>
<dbReference type="RefSeq" id="WP_197005969.1">
    <property type="nucleotide sequence ID" value="NZ_BONS01000012.1"/>
</dbReference>
<dbReference type="GO" id="GO:0043531">
    <property type="term" value="F:ADP binding"/>
    <property type="evidence" value="ECO:0007669"/>
    <property type="project" value="InterPro"/>
</dbReference>
<dbReference type="GO" id="GO:0006355">
    <property type="term" value="P:regulation of DNA-templated transcription"/>
    <property type="evidence" value="ECO:0007669"/>
    <property type="project" value="InterPro"/>
</dbReference>
<dbReference type="SUPFAM" id="SSF48452">
    <property type="entry name" value="TPR-like"/>
    <property type="match status" value="3"/>
</dbReference>
<comment type="similarity">
    <text evidence="1">Belongs to the AfsR/DnrI/RedD regulatory family.</text>
</comment>
<dbReference type="Proteomes" id="UP000622552">
    <property type="component" value="Unassembled WGS sequence"/>
</dbReference>
<dbReference type="InterPro" id="IPR019734">
    <property type="entry name" value="TPR_rpt"/>
</dbReference>
<feature type="domain" description="OmpR/PhoB-type" evidence="7">
    <location>
        <begin position="1"/>
        <end position="94"/>
    </location>
</feature>
<dbReference type="PROSITE" id="PS50005">
    <property type="entry name" value="TPR"/>
    <property type="match status" value="2"/>
</dbReference>
<dbReference type="InterPro" id="IPR011990">
    <property type="entry name" value="TPR-like_helical_dom_sf"/>
</dbReference>
<dbReference type="CDD" id="cd15831">
    <property type="entry name" value="BTAD"/>
    <property type="match status" value="1"/>
</dbReference>
<dbReference type="SMART" id="SM00382">
    <property type="entry name" value="AAA"/>
    <property type="match status" value="1"/>
</dbReference>
<dbReference type="SMART" id="SM01043">
    <property type="entry name" value="BTAD"/>
    <property type="match status" value="1"/>
</dbReference>
<reference evidence="8" key="1">
    <citation type="submission" date="2020-11" db="EMBL/GenBank/DDBJ databases">
        <title>Sequencing the genomes of 1000 actinobacteria strains.</title>
        <authorList>
            <person name="Klenk H.-P."/>
        </authorList>
    </citation>
    <scope>NUCLEOTIDE SEQUENCE</scope>
    <source>
        <strain evidence="8">DSM 45356</strain>
    </source>
</reference>
<evidence type="ECO:0000259" key="7">
    <source>
        <dbReference type="PROSITE" id="PS51755"/>
    </source>
</evidence>
<dbReference type="InterPro" id="IPR002182">
    <property type="entry name" value="NB-ARC"/>
</dbReference>
<evidence type="ECO:0000256" key="1">
    <source>
        <dbReference type="ARBA" id="ARBA00005820"/>
    </source>
</evidence>
<evidence type="ECO:0000256" key="6">
    <source>
        <dbReference type="PROSITE-ProRule" id="PRU01091"/>
    </source>
</evidence>
<keyword evidence="9" id="KW-1185">Reference proteome</keyword>
<evidence type="ECO:0000256" key="2">
    <source>
        <dbReference type="ARBA" id="ARBA00023015"/>
    </source>
</evidence>
<dbReference type="Gene3D" id="3.40.50.300">
    <property type="entry name" value="P-loop containing nucleotide triphosphate hydrolases"/>
    <property type="match status" value="1"/>
</dbReference>
<evidence type="ECO:0000313" key="8">
    <source>
        <dbReference type="EMBL" id="MBG6139299.1"/>
    </source>
</evidence>
<dbReference type="InterPro" id="IPR016032">
    <property type="entry name" value="Sig_transdc_resp-reg_C-effctor"/>
</dbReference>
<feature type="repeat" description="TPR" evidence="5">
    <location>
        <begin position="706"/>
        <end position="739"/>
    </location>
</feature>
<sequence>MELRVLGALEVRDGGLVSAPRRRLTRVLLGMLALRANLPLSTDAIMDALWGSAPPRSARANLRSYVAELRRLLPGALPADPRVEAVRRGYLLRVGTTGLDVLRFEALAAEGRQHLADGGYGLAADRLGHAAGLWRGPVLAGLDIPDAVAADARLLDDRRLDVTEHAIDARLALGQHADLAAQLPTLIAGHELRERRWGQLMLALYRCGRQAEALETYQRLYRLLADELGVEPGPESQELHGRILRSDPGLGADPLSPPAPAPWQLPPVPAGFVGRTAELALVDGAMRAAAGPRGPIAVTVLSGTAGVGKTALALHWAHRARERFPDGCLYVDLRGYGPDQPRLPEDVLVEFLSALGVESRRDLTGTYRTVLAGRRMLVVLDNAWSADQIRPLLPGDSCGVLVTSRDALAGLVARDGATRVDVELLPAGDAVDLLRGLIGGRADAEPGTAETLAHRCARLPLALRIAAELVVDSPATTLSELAGELADEQHRLDVLDAGGDAQTAVRSVLSWSDRHLSPGAARAFRLLGLHPGRHFDRYALAALADAPPRPLLGSLLRAHLVHEVSPGRYASHDLLRSYAHELAAGLDERHAALARLFDQQVYTASVAMDLVYPHEAHRRPKAVEPTVPTEAFADPDAARAWLDAELDNLLAVARLAADTGWGGPVATLSGTLHRHLSTRGRYVDMLALHDLALDVAREAADSRAESAALHDRGVALFRMGRFSDALDQLGRALAIRAENGDRIGESATLHRLGTVHSEAGRPHEALDHFHRALAVAGELGDVAAEGAVLGNIGLVHEWLGEWPDALDCYQRALAIHRATGFRTGEGDTLNNIAIVYRHSGRVPESVDHLEQALAVYRAAGDRGGVGVALNNLGLAAANRDDWAAGRIHLSEALAVHRELGSRVAELETLNILGLLEHREGRHADAVARFRGTVALAMDLGVPGSLMNAHQGLGLALEAVGQRGAALVHLEAALELARGTGARKAEATALLSVARCAPEPEATRLRALAAALHEALGLPPDP</sequence>
<dbReference type="InterPro" id="IPR005158">
    <property type="entry name" value="BTAD"/>
</dbReference>
<organism evidence="8 9">
    <name type="scientific">Longispora fulva</name>
    <dbReference type="NCBI Taxonomy" id="619741"/>
    <lineage>
        <taxon>Bacteria</taxon>
        <taxon>Bacillati</taxon>
        <taxon>Actinomycetota</taxon>
        <taxon>Actinomycetes</taxon>
        <taxon>Micromonosporales</taxon>
        <taxon>Micromonosporaceae</taxon>
        <taxon>Longispora</taxon>
    </lineage>
</organism>
<evidence type="ECO:0000313" key="9">
    <source>
        <dbReference type="Proteomes" id="UP000622552"/>
    </source>
</evidence>
<dbReference type="SMART" id="SM00028">
    <property type="entry name" value="TPR"/>
    <property type="match status" value="7"/>
</dbReference>
<dbReference type="PANTHER" id="PTHR35807">
    <property type="entry name" value="TRANSCRIPTIONAL REGULATOR REDD-RELATED"/>
    <property type="match status" value="1"/>
</dbReference>
<accession>A0A8J7GHL1</accession>
<dbReference type="GO" id="GO:0000160">
    <property type="term" value="P:phosphorelay signal transduction system"/>
    <property type="evidence" value="ECO:0007669"/>
    <property type="project" value="InterPro"/>
</dbReference>
<dbReference type="Pfam" id="PF13424">
    <property type="entry name" value="TPR_12"/>
    <property type="match status" value="3"/>
</dbReference>
<keyword evidence="2" id="KW-0805">Transcription regulation</keyword>
<dbReference type="PANTHER" id="PTHR35807:SF1">
    <property type="entry name" value="TRANSCRIPTIONAL REGULATOR REDD"/>
    <property type="match status" value="1"/>
</dbReference>
<dbReference type="InterPro" id="IPR027417">
    <property type="entry name" value="P-loop_NTPase"/>
</dbReference>
<feature type="DNA-binding region" description="OmpR/PhoB-type" evidence="6">
    <location>
        <begin position="1"/>
        <end position="94"/>
    </location>
</feature>
<dbReference type="PROSITE" id="PS51755">
    <property type="entry name" value="OMPR_PHOB"/>
    <property type="match status" value="1"/>
</dbReference>
<evidence type="ECO:0000256" key="5">
    <source>
        <dbReference type="PROSITE-ProRule" id="PRU00339"/>
    </source>
</evidence>
<dbReference type="InterPro" id="IPR001867">
    <property type="entry name" value="OmpR/PhoB-type_DNA-bd"/>
</dbReference>
<dbReference type="PRINTS" id="PR00364">
    <property type="entry name" value="DISEASERSIST"/>
</dbReference>
<dbReference type="SMART" id="SM00862">
    <property type="entry name" value="Trans_reg_C"/>
    <property type="match status" value="1"/>
</dbReference>
<dbReference type="Gene3D" id="1.10.10.10">
    <property type="entry name" value="Winged helix-like DNA-binding domain superfamily/Winged helix DNA-binding domain"/>
    <property type="match status" value="1"/>
</dbReference>
<dbReference type="GO" id="GO:0003677">
    <property type="term" value="F:DNA binding"/>
    <property type="evidence" value="ECO:0007669"/>
    <property type="project" value="UniProtKB-UniRule"/>
</dbReference>
<name>A0A8J7GHL1_9ACTN</name>
<feature type="repeat" description="TPR" evidence="5">
    <location>
        <begin position="746"/>
        <end position="779"/>
    </location>
</feature>
<dbReference type="InterPro" id="IPR036388">
    <property type="entry name" value="WH-like_DNA-bd_sf"/>
</dbReference>
<dbReference type="SUPFAM" id="SSF46894">
    <property type="entry name" value="C-terminal effector domain of the bipartite response regulators"/>
    <property type="match status" value="1"/>
</dbReference>
<dbReference type="EMBL" id="JADOUF010000001">
    <property type="protein sequence ID" value="MBG6139299.1"/>
    <property type="molecule type" value="Genomic_DNA"/>
</dbReference>
<evidence type="ECO:0000256" key="4">
    <source>
        <dbReference type="ARBA" id="ARBA00023163"/>
    </source>
</evidence>
<dbReference type="Pfam" id="PF00931">
    <property type="entry name" value="NB-ARC"/>
    <property type="match status" value="1"/>
</dbReference>
<protein>
    <submittedName>
        <fullName evidence="8">DNA-binding SARP family transcriptional activator/Tfp pilus assembly protein PilF</fullName>
    </submittedName>
</protein>
<keyword evidence="5" id="KW-0802">TPR repeat</keyword>
<gene>
    <name evidence="8" type="ORF">IW245_005493</name>
</gene>
<proteinExistence type="inferred from homology"/>
<comment type="caution">
    <text evidence="8">The sequence shown here is derived from an EMBL/GenBank/DDBJ whole genome shotgun (WGS) entry which is preliminary data.</text>
</comment>
<dbReference type="AlphaFoldDB" id="A0A8J7GHL1"/>
<dbReference type="SUPFAM" id="SSF52540">
    <property type="entry name" value="P-loop containing nucleoside triphosphate hydrolases"/>
    <property type="match status" value="1"/>
</dbReference>
<evidence type="ECO:0000256" key="3">
    <source>
        <dbReference type="ARBA" id="ARBA00023125"/>
    </source>
</evidence>
<dbReference type="InterPro" id="IPR003593">
    <property type="entry name" value="AAA+_ATPase"/>
</dbReference>
<dbReference type="Gene3D" id="1.25.40.10">
    <property type="entry name" value="Tetratricopeptide repeat domain"/>
    <property type="match status" value="3"/>
</dbReference>
<keyword evidence="3 6" id="KW-0238">DNA-binding</keyword>